<evidence type="ECO:0000256" key="1">
    <source>
        <dbReference type="SAM" id="Phobius"/>
    </source>
</evidence>
<feature type="transmembrane region" description="Helical" evidence="1">
    <location>
        <begin position="67"/>
        <end position="90"/>
    </location>
</feature>
<protein>
    <recommendedName>
        <fullName evidence="4">SMODS and SLOG-associating 2TM effector domain-containing protein</fullName>
    </recommendedName>
</protein>
<keyword evidence="1" id="KW-0472">Membrane</keyword>
<dbReference type="AlphaFoldDB" id="A0A011NSA9"/>
<evidence type="ECO:0008006" key="4">
    <source>
        <dbReference type="Google" id="ProtNLM"/>
    </source>
</evidence>
<keyword evidence="1" id="KW-1133">Transmembrane helix</keyword>
<evidence type="ECO:0000313" key="3">
    <source>
        <dbReference type="Proteomes" id="UP000022141"/>
    </source>
</evidence>
<proteinExistence type="predicted"/>
<dbReference type="eggNOG" id="ENOG50344I1">
    <property type="taxonomic scope" value="Bacteria"/>
</dbReference>
<reference evidence="2" key="1">
    <citation type="submission" date="2014-02" db="EMBL/GenBank/DDBJ databases">
        <title>Expanding our view of genomic diversity in Candidatus Accumulibacter clades.</title>
        <authorList>
            <person name="Skennerton C.T."/>
            <person name="Barr J.J."/>
            <person name="Slater F.R."/>
            <person name="Bond P.L."/>
            <person name="Tyson G.W."/>
        </authorList>
    </citation>
    <scope>NUCLEOTIDE SEQUENCE [LARGE SCALE GENOMIC DNA]</scope>
</reference>
<accession>A0A011NSA9</accession>
<evidence type="ECO:0000313" key="2">
    <source>
        <dbReference type="EMBL" id="EXI85603.1"/>
    </source>
</evidence>
<sequence>MTHDPRDVIWHKVFETYYQAYFFEELADRLVDRWMLTDEVTKVVVALTATGSAMSGWTLWQDPNFKFLWAAFAGIASVISIIHAALAVPGKVKDWEDLKRSFVTIRIKIETFRHRMEIDPLFDIDTFTREYGLLRKEFGELIQRQKNDILKTHRLRVKTQRDLNSKLNFS</sequence>
<gene>
    <name evidence="2" type="ORF">AW11_03431</name>
</gene>
<organism evidence="2 3">
    <name type="scientific">Accumulibacter regalis</name>
    <dbReference type="NCBI Taxonomy" id="522306"/>
    <lineage>
        <taxon>Bacteria</taxon>
        <taxon>Pseudomonadati</taxon>
        <taxon>Pseudomonadota</taxon>
        <taxon>Betaproteobacteria</taxon>
        <taxon>Candidatus Accumulibacter</taxon>
    </lineage>
</organism>
<name>A0A011NSA9_ACCRE</name>
<keyword evidence="3" id="KW-1185">Reference proteome</keyword>
<keyword evidence="1" id="KW-0812">Transmembrane</keyword>
<dbReference type="Proteomes" id="UP000022141">
    <property type="component" value="Unassembled WGS sequence"/>
</dbReference>
<dbReference type="EMBL" id="JEMY01000053">
    <property type="protein sequence ID" value="EXI85603.1"/>
    <property type="molecule type" value="Genomic_DNA"/>
</dbReference>
<comment type="caution">
    <text evidence="2">The sequence shown here is derived from an EMBL/GenBank/DDBJ whole genome shotgun (WGS) entry which is preliminary data.</text>
</comment>